<dbReference type="Proteomes" id="UP001580407">
    <property type="component" value="Unassembled WGS sequence"/>
</dbReference>
<sequence>MNDWNKENDREQIGICINKLTDEVDRILFKKVDEEMGKLGVAYGIIRDYSDNPEEPPIWIIQIEDTKTALTSDNLFEYLSKHKNLEDALTRFMRDHFQSYFT</sequence>
<dbReference type="EMBL" id="JBHILM010000017">
    <property type="protein sequence ID" value="MFB5682460.1"/>
    <property type="molecule type" value="Genomic_DNA"/>
</dbReference>
<evidence type="ECO:0000313" key="1">
    <source>
        <dbReference type="EMBL" id="MFB5682460.1"/>
    </source>
</evidence>
<gene>
    <name evidence="1" type="ORF">ACE3NQ_16155</name>
</gene>
<protein>
    <submittedName>
        <fullName evidence="1">Uncharacterized protein</fullName>
    </submittedName>
</protein>
<keyword evidence="2" id="KW-1185">Reference proteome</keyword>
<evidence type="ECO:0000313" key="2">
    <source>
        <dbReference type="Proteomes" id="UP001580407"/>
    </source>
</evidence>
<comment type="caution">
    <text evidence="1">The sequence shown here is derived from an EMBL/GenBank/DDBJ whole genome shotgun (WGS) entry which is preliminary data.</text>
</comment>
<name>A0ABV5B9T5_9BACL</name>
<accession>A0ABV5B9T5</accession>
<proteinExistence type="predicted"/>
<reference evidence="1 2" key="1">
    <citation type="submission" date="2024-09" db="EMBL/GenBank/DDBJ databases">
        <authorList>
            <person name="Ruan L."/>
        </authorList>
    </citation>
    <scope>NUCLEOTIDE SEQUENCE [LARGE SCALE GENOMIC DNA]</scope>
    <source>
        <strain evidence="1 2">D33</strain>
    </source>
</reference>
<organism evidence="1 2">
    <name type="scientific">Paenibacillus terreus</name>
    <dbReference type="NCBI Taxonomy" id="1387834"/>
    <lineage>
        <taxon>Bacteria</taxon>
        <taxon>Bacillati</taxon>
        <taxon>Bacillota</taxon>
        <taxon>Bacilli</taxon>
        <taxon>Bacillales</taxon>
        <taxon>Paenibacillaceae</taxon>
        <taxon>Paenibacillus</taxon>
    </lineage>
</organism>
<dbReference type="RefSeq" id="WP_375526211.1">
    <property type="nucleotide sequence ID" value="NZ_JBHILM010000017.1"/>
</dbReference>